<keyword evidence="3" id="KW-1185">Reference proteome</keyword>
<dbReference type="EMBL" id="JAZDRO010000007">
    <property type="protein sequence ID" value="MEE2567648.1"/>
    <property type="molecule type" value="Genomic_DNA"/>
</dbReference>
<evidence type="ECO:0000313" key="3">
    <source>
        <dbReference type="Proteomes" id="UP001310692"/>
    </source>
</evidence>
<evidence type="ECO:0000256" key="1">
    <source>
        <dbReference type="SAM" id="SignalP"/>
    </source>
</evidence>
<name>A0ABU7M1F3_9PROT</name>
<proteinExistence type="predicted"/>
<accession>A0ABU7M1F3</accession>
<keyword evidence="1" id="KW-0732">Signal</keyword>
<feature type="signal peptide" evidence="1">
    <location>
        <begin position="1"/>
        <end position="19"/>
    </location>
</feature>
<reference evidence="2 3" key="1">
    <citation type="submission" date="2024-01" db="EMBL/GenBank/DDBJ databases">
        <title>Hyphobacterium bacterium isolated from marine sediment.</title>
        <authorList>
            <person name="Zhao S."/>
        </authorList>
    </citation>
    <scope>NUCLEOTIDE SEQUENCE [LARGE SCALE GENOMIC DNA]</scope>
    <source>
        <strain evidence="2 3">Y60-23</strain>
    </source>
</reference>
<comment type="caution">
    <text evidence="2">The sequence shown here is derived from an EMBL/GenBank/DDBJ whole genome shotgun (WGS) entry which is preliminary data.</text>
</comment>
<feature type="chain" id="PRO_5045254868" evidence="1">
    <location>
        <begin position="20"/>
        <end position="234"/>
    </location>
</feature>
<sequence length="234" mass="25660">MIRALIPVLALTLAAPAIAQDAIILSQQGDGTHRPQLREVQGANNVTTYYVIGDGAFGDVFGALAELIQRPDTANREVADFLWENRDVNPPAFLMEAARRYASIDPDRSAQAYFLGRARIVYDAMRCSDSTALQAIPIINEFAGPEMATVLSDPARIHAQLSAVYSSGEAFTSPASPWWICSSADSVFFAAVNNQPITRNEWLKQQTEWSVVRDGVNRNMLTNIRLAETAMNGQ</sequence>
<organism evidence="2 3">
    <name type="scientific">Hyphobacterium marinum</name>
    <dbReference type="NCBI Taxonomy" id="3116574"/>
    <lineage>
        <taxon>Bacteria</taxon>
        <taxon>Pseudomonadati</taxon>
        <taxon>Pseudomonadota</taxon>
        <taxon>Alphaproteobacteria</taxon>
        <taxon>Maricaulales</taxon>
        <taxon>Maricaulaceae</taxon>
        <taxon>Hyphobacterium</taxon>
    </lineage>
</organism>
<gene>
    <name evidence="2" type="ORF">V0U35_13265</name>
</gene>
<dbReference type="Proteomes" id="UP001310692">
    <property type="component" value="Unassembled WGS sequence"/>
</dbReference>
<dbReference type="RefSeq" id="WP_330197217.1">
    <property type="nucleotide sequence ID" value="NZ_JAZDRO010000007.1"/>
</dbReference>
<protein>
    <submittedName>
        <fullName evidence="2">Uncharacterized protein</fullName>
    </submittedName>
</protein>
<evidence type="ECO:0000313" key="2">
    <source>
        <dbReference type="EMBL" id="MEE2567648.1"/>
    </source>
</evidence>